<accession>A0ABW8YXQ7</accession>
<proteinExistence type="predicted"/>
<dbReference type="SMART" id="SM00028">
    <property type="entry name" value="TPR"/>
    <property type="match status" value="3"/>
</dbReference>
<dbReference type="RefSeq" id="WP_408084513.1">
    <property type="nucleotide sequence ID" value="NZ_JBELPZ010000006.1"/>
</dbReference>
<dbReference type="InterPro" id="IPR019734">
    <property type="entry name" value="TPR_rpt"/>
</dbReference>
<organism evidence="4 5">
    <name type="scientific">Flavobacterium rhizosphaerae</name>
    <dbReference type="NCBI Taxonomy" id="3163298"/>
    <lineage>
        <taxon>Bacteria</taxon>
        <taxon>Pseudomonadati</taxon>
        <taxon>Bacteroidota</taxon>
        <taxon>Flavobacteriia</taxon>
        <taxon>Flavobacteriales</taxon>
        <taxon>Flavobacteriaceae</taxon>
        <taxon>Flavobacterium</taxon>
    </lineage>
</organism>
<feature type="transmembrane region" description="Helical" evidence="2">
    <location>
        <begin position="363"/>
        <end position="383"/>
    </location>
</feature>
<dbReference type="Gene3D" id="1.10.10.60">
    <property type="entry name" value="Homeodomain-like"/>
    <property type="match status" value="2"/>
</dbReference>
<dbReference type="Gene3D" id="1.25.40.10">
    <property type="entry name" value="Tetratricopeptide repeat domain"/>
    <property type="match status" value="1"/>
</dbReference>
<dbReference type="Proteomes" id="UP001629156">
    <property type="component" value="Unassembled WGS sequence"/>
</dbReference>
<keyword evidence="2" id="KW-1133">Transmembrane helix</keyword>
<dbReference type="SMART" id="SM00342">
    <property type="entry name" value="HTH_ARAC"/>
    <property type="match status" value="1"/>
</dbReference>
<keyword evidence="1" id="KW-0238">DNA-binding</keyword>
<evidence type="ECO:0000256" key="2">
    <source>
        <dbReference type="SAM" id="Phobius"/>
    </source>
</evidence>
<dbReference type="InterPro" id="IPR018060">
    <property type="entry name" value="HTH_AraC"/>
</dbReference>
<dbReference type="SUPFAM" id="SSF48452">
    <property type="entry name" value="TPR-like"/>
    <property type="match status" value="1"/>
</dbReference>
<evidence type="ECO:0000259" key="3">
    <source>
        <dbReference type="PROSITE" id="PS01124"/>
    </source>
</evidence>
<dbReference type="EMBL" id="JBELPZ010000006">
    <property type="protein sequence ID" value="MFL9844262.1"/>
    <property type="molecule type" value="Genomic_DNA"/>
</dbReference>
<keyword evidence="2" id="KW-0472">Membrane</keyword>
<keyword evidence="5" id="KW-1185">Reference proteome</keyword>
<name>A0ABW8YXQ7_9FLAO</name>
<feature type="domain" description="HTH araC/xylS-type" evidence="3">
    <location>
        <begin position="424"/>
        <end position="536"/>
    </location>
</feature>
<comment type="caution">
    <text evidence="4">The sequence shown here is derived from an EMBL/GenBank/DDBJ whole genome shotgun (WGS) entry which is preliminary data.</text>
</comment>
<gene>
    <name evidence="4" type="ORF">ABS766_07515</name>
</gene>
<protein>
    <submittedName>
        <fullName evidence="4">Helix-turn-helix domain-containing protein</fullName>
    </submittedName>
</protein>
<dbReference type="PANTHER" id="PTHR43280:SF2">
    <property type="entry name" value="HTH-TYPE TRANSCRIPTIONAL REGULATOR EXSA"/>
    <property type="match status" value="1"/>
</dbReference>
<dbReference type="PROSITE" id="PS01124">
    <property type="entry name" value="HTH_ARAC_FAMILY_2"/>
    <property type="match status" value="1"/>
</dbReference>
<sequence>MSQDKTTSEKYSLYSKSYSYLDQKIEESSDLNAALPYLRAYLVKAQNEQNGAEIVNGYKNLLHASPESQRLIYADSMVLAATRANDNELIGAAYLTKGIVYFSRKQHIKALDHYLLANRYLISSKDPYLKNKVKYNIANIKYYLGFYSEAIVLYTECEAFFRNENPTAYISCLHSLGLCHNRMGDYTQSNIINKFALEESQRLGTPDMIPYIMLSQGINQYFLKQYPESVKQISATLKAIIEDGDFANESVAYFYLGKNYMALKEKATAINYFKKVDNIFDKKGYLRPDLRESYEILIKDNRKHNIQGELYYINRLLKADSILNTNYKNLSEKIHKEYDTVELLRAKNAVEKQLSDKKLGERLFIFLFLVLFLIILFLSYRYYRVREKYKKRFEKLLRDVEPENITVNAARPSAPTLDPLNLKEEVIESILENLAKFEQKHGYLQKDLTVGKVAEAFGTNGKYLSKVIMAYKGKKFINYINDLKIDHIVTLLKTERKYRRYTNKALAEEAGFSTTQHFTTAFVKKALITPTFFITELNKVYINDE</sequence>
<keyword evidence="2" id="KW-0812">Transmembrane</keyword>
<dbReference type="InterPro" id="IPR011990">
    <property type="entry name" value="TPR-like_helical_dom_sf"/>
</dbReference>
<evidence type="ECO:0000313" key="5">
    <source>
        <dbReference type="Proteomes" id="UP001629156"/>
    </source>
</evidence>
<evidence type="ECO:0000313" key="4">
    <source>
        <dbReference type="EMBL" id="MFL9844262.1"/>
    </source>
</evidence>
<evidence type="ECO:0000256" key="1">
    <source>
        <dbReference type="ARBA" id="ARBA00023125"/>
    </source>
</evidence>
<dbReference type="PANTHER" id="PTHR43280">
    <property type="entry name" value="ARAC-FAMILY TRANSCRIPTIONAL REGULATOR"/>
    <property type="match status" value="1"/>
</dbReference>
<reference evidence="4 5" key="1">
    <citation type="submission" date="2024-06" db="EMBL/GenBank/DDBJ databases">
        <authorList>
            <person name="Kaempfer P."/>
            <person name="Viver T."/>
        </authorList>
    </citation>
    <scope>NUCLEOTIDE SEQUENCE [LARGE SCALE GENOMIC DNA]</scope>
    <source>
        <strain evidence="4 5">ST-119</strain>
    </source>
</reference>